<name>A0ABU3GQH7_9SPHI</name>
<keyword evidence="4" id="KW-0238">DNA-binding</keyword>
<evidence type="ECO:0000313" key="8">
    <source>
        <dbReference type="Proteomes" id="UP001258315"/>
    </source>
</evidence>
<dbReference type="SUPFAM" id="SSF88946">
    <property type="entry name" value="Sigma2 domain of RNA polymerase sigma factors"/>
    <property type="match status" value="1"/>
</dbReference>
<comment type="similarity">
    <text evidence="1">Belongs to the sigma-70 factor family. ECF subfamily.</text>
</comment>
<sequence length="172" mass="20859">MGHRDHQQWAADNYKYLYSFAQRKINDPDLIRDLIQETFLVALESYPKFEQRSSDKTWLTAILKHKIFKFYRHKAIVERNLAGKLCFNTTREDSRAAVNYEGHLLNKEFILALNNFVNTFPATWRQLYSLKYEQDFTSKEICEKLKLTPNNYWVVHHRLKASLRRWYLQHWN</sequence>
<dbReference type="Proteomes" id="UP001258315">
    <property type="component" value="Unassembled WGS sequence"/>
</dbReference>
<keyword evidence="2" id="KW-0805">Transcription regulation</keyword>
<keyword evidence="3" id="KW-0731">Sigma factor</keyword>
<dbReference type="Pfam" id="PF04542">
    <property type="entry name" value="Sigma70_r2"/>
    <property type="match status" value="1"/>
</dbReference>
<evidence type="ECO:0000256" key="5">
    <source>
        <dbReference type="ARBA" id="ARBA00023163"/>
    </source>
</evidence>
<dbReference type="RefSeq" id="WP_311947056.1">
    <property type="nucleotide sequence ID" value="NZ_JAVLVU010000001.1"/>
</dbReference>
<dbReference type="InterPro" id="IPR014284">
    <property type="entry name" value="RNA_pol_sigma-70_dom"/>
</dbReference>
<dbReference type="Gene3D" id="1.10.1740.10">
    <property type="match status" value="1"/>
</dbReference>
<evidence type="ECO:0000256" key="2">
    <source>
        <dbReference type="ARBA" id="ARBA00023015"/>
    </source>
</evidence>
<gene>
    <name evidence="7" type="ORF">QE417_000269</name>
</gene>
<proteinExistence type="inferred from homology"/>
<dbReference type="SUPFAM" id="SSF88659">
    <property type="entry name" value="Sigma3 and sigma4 domains of RNA polymerase sigma factors"/>
    <property type="match status" value="1"/>
</dbReference>
<keyword evidence="8" id="KW-1185">Reference proteome</keyword>
<dbReference type="PANTHER" id="PTHR43133">
    <property type="entry name" value="RNA POLYMERASE ECF-TYPE SIGMA FACTO"/>
    <property type="match status" value="1"/>
</dbReference>
<evidence type="ECO:0000259" key="6">
    <source>
        <dbReference type="Pfam" id="PF04542"/>
    </source>
</evidence>
<comment type="caution">
    <text evidence="7">The sequence shown here is derived from an EMBL/GenBank/DDBJ whole genome shotgun (WGS) entry which is preliminary data.</text>
</comment>
<dbReference type="NCBIfam" id="TIGR02937">
    <property type="entry name" value="sigma70-ECF"/>
    <property type="match status" value="1"/>
</dbReference>
<dbReference type="InterPro" id="IPR039425">
    <property type="entry name" value="RNA_pol_sigma-70-like"/>
</dbReference>
<keyword evidence="5" id="KW-0804">Transcription</keyword>
<accession>A0ABU3GQH7</accession>
<protein>
    <submittedName>
        <fullName evidence="7">RNA polymerase sigma factor (Sigma-70 family)</fullName>
    </submittedName>
</protein>
<dbReference type="EMBL" id="JAVLVU010000001">
    <property type="protein sequence ID" value="MDT3401197.1"/>
    <property type="molecule type" value="Genomic_DNA"/>
</dbReference>
<feature type="domain" description="RNA polymerase sigma-70 region 2" evidence="6">
    <location>
        <begin position="12"/>
        <end position="74"/>
    </location>
</feature>
<evidence type="ECO:0000313" key="7">
    <source>
        <dbReference type="EMBL" id="MDT3401197.1"/>
    </source>
</evidence>
<dbReference type="InterPro" id="IPR013325">
    <property type="entry name" value="RNA_pol_sigma_r2"/>
</dbReference>
<dbReference type="InterPro" id="IPR007627">
    <property type="entry name" value="RNA_pol_sigma70_r2"/>
</dbReference>
<evidence type="ECO:0000256" key="3">
    <source>
        <dbReference type="ARBA" id="ARBA00023082"/>
    </source>
</evidence>
<reference evidence="8" key="1">
    <citation type="submission" date="2023-07" db="EMBL/GenBank/DDBJ databases">
        <title>Functional and genomic diversity of the sorghum phyllosphere microbiome.</title>
        <authorList>
            <person name="Shade A."/>
        </authorList>
    </citation>
    <scope>NUCLEOTIDE SEQUENCE [LARGE SCALE GENOMIC DNA]</scope>
    <source>
        <strain evidence="8">SORGH_AS_0422</strain>
    </source>
</reference>
<organism evidence="7 8">
    <name type="scientific">Mucilaginibacter terrae</name>
    <dbReference type="NCBI Taxonomy" id="1955052"/>
    <lineage>
        <taxon>Bacteria</taxon>
        <taxon>Pseudomonadati</taxon>
        <taxon>Bacteroidota</taxon>
        <taxon>Sphingobacteriia</taxon>
        <taxon>Sphingobacteriales</taxon>
        <taxon>Sphingobacteriaceae</taxon>
        <taxon>Mucilaginibacter</taxon>
    </lineage>
</organism>
<evidence type="ECO:0000256" key="1">
    <source>
        <dbReference type="ARBA" id="ARBA00010641"/>
    </source>
</evidence>
<dbReference type="PANTHER" id="PTHR43133:SF8">
    <property type="entry name" value="RNA POLYMERASE SIGMA FACTOR HI_1459-RELATED"/>
    <property type="match status" value="1"/>
</dbReference>
<evidence type="ECO:0000256" key="4">
    <source>
        <dbReference type="ARBA" id="ARBA00023125"/>
    </source>
</evidence>
<dbReference type="InterPro" id="IPR013324">
    <property type="entry name" value="RNA_pol_sigma_r3/r4-like"/>
</dbReference>